<dbReference type="Proteomes" id="UP001431199">
    <property type="component" value="Unassembled WGS sequence"/>
</dbReference>
<keyword evidence="1" id="KW-0812">Transmembrane</keyword>
<feature type="transmembrane region" description="Helical" evidence="1">
    <location>
        <begin position="149"/>
        <end position="166"/>
    </location>
</feature>
<gene>
    <name evidence="2" type="ORF">N5B56_06425</name>
</gene>
<feature type="transmembrane region" description="Helical" evidence="1">
    <location>
        <begin position="84"/>
        <end position="113"/>
    </location>
</feature>
<evidence type="ECO:0000313" key="3">
    <source>
        <dbReference type="Proteomes" id="UP001431199"/>
    </source>
</evidence>
<name>A0ABT2M2U4_9FIRM</name>
<feature type="transmembrane region" description="Helical" evidence="1">
    <location>
        <begin position="125"/>
        <end position="143"/>
    </location>
</feature>
<keyword evidence="3" id="KW-1185">Reference proteome</keyword>
<feature type="transmembrane region" description="Helical" evidence="1">
    <location>
        <begin position="276"/>
        <end position="294"/>
    </location>
</feature>
<evidence type="ECO:0000256" key="1">
    <source>
        <dbReference type="SAM" id="Phobius"/>
    </source>
</evidence>
<feature type="transmembrane region" description="Helical" evidence="1">
    <location>
        <begin position="16"/>
        <end position="37"/>
    </location>
</feature>
<reference evidence="2" key="1">
    <citation type="submission" date="2022-09" db="EMBL/GenBank/DDBJ databases">
        <title>Eubacterium sp. LFL-14 isolated from human feces.</title>
        <authorList>
            <person name="Liu F."/>
        </authorList>
    </citation>
    <scope>NUCLEOTIDE SEQUENCE</scope>
    <source>
        <strain evidence="2">LFL-14</strain>
    </source>
</reference>
<feature type="transmembrane region" description="Helical" evidence="1">
    <location>
        <begin position="195"/>
        <end position="213"/>
    </location>
</feature>
<comment type="caution">
    <text evidence="2">The sequence shown here is derived from an EMBL/GenBank/DDBJ whole genome shotgun (WGS) entry which is preliminary data.</text>
</comment>
<dbReference type="EMBL" id="JAODBU010000006">
    <property type="protein sequence ID" value="MCT7398722.1"/>
    <property type="molecule type" value="Genomic_DNA"/>
</dbReference>
<organism evidence="2 3">
    <name type="scientific">Eubacterium album</name>
    <dbReference type="NCBI Taxonomy" id="2978477"/>
    <lineage>
        <taxon>Bacteria</taxon>
        <taxon>Bacillati</taxon>
        <taxon>Bacillota</taxon>
        <taxon>Clostridia</taxon>
        <taxon>Eubacteriales</taxon>
        <taxon>Eubacteriaceae</taxon>
        <taxon>Eubacterium</taxon>
    </lineage>
</organism>
<sequence length="506" mass="59158">MLKLKEKIKNTNTRYFYFYILFALCVGILSIMMSYGISGNDFWWHIKSGEWIVENKAFPREGIFSWMAMDKHLKWYAHEWLAQVIYYGIYSLGGQLAIYFFCFFAGVLMLYMIYKVAKEYVLNNIMYTVLIFIFTMMIIKNYFYGRPQLFSYFLIFMELKFLYDYINEKSNKEIFFVPLLGILWVNIHGGSSNLSYLLCLFFLIAGVINFEFGKISFVRLEKNKILTLLGVMVATIVAVFINPYGLDMVLYPYTNMADNLMLDLIAEWGAPDAKNVAILLFFFVPFALGLISIITTEKKIRGIDLLIFAFFSYMFFRSTRFIVMLVISYPFYIFNYIPKFGTLNEVKSKADKVVATILIAAGIGMTAFGAVNSVSTYDKGKLIEHELDYKFVKIMKVEKPKRPYTEYNYGGDLIYYGIEVLVDGRADVYTGTPLEDWNNLTKLTVYSEPNKKYNKHTFVEDIIKKYNFDAFLVDVNRPLYQYLITNADKYELVKENKETAYFRVIN</sequence>
<keyword evidence="1" id="KW-1133">Transmembrane helix</keyword>
<protein>
    <submittedName>
        <fullName evidence="2">Uncharacterized protein</fullName>
    </submittedName>
</protein>
<feature type="transmembrane region" description="Helical" evidence="1">
    <location>
        <begin position="306"/>
        <end position="333"/>
    </location>
</feature>
<feature type="transmembrane region" description="Helical" evidence="1">
    <location>
        <begin position="225"/>
        <end position="246"/>
    </location>
</feature>
<keyword evidence="1" id="KW-0472">Membrane</keyword>
<evidence type="ECO:0000313" key="2">
    <source>
        <dbReference type="EMBL" id="MCT7398722.1"/>
    </source>
</evidence>
<feature type="transmembrane region" description="Helical" evidence="1">
    <location>
        <begin position="173"/>
        <end position="189"/>
    </location>
</feature>
<accession>A0ABT2M2U4</accession>
<proteinExistence type="predicted"/>
<dbReference type="RefSeq" id="WP_260978610.1">
    <property type="nucleotide sequence ID" value="NZ_JAODBU010000006.1"/>
</dbReference>
<feature type="transmembrane region" description="Helical" evidence="1">
    <location>
        <begin position="353"/>
        <end position="371"/>
    </location>
</feature>